<dbReference type="GO" id="GO:0003995">
    <property type="term" value="F:acyl-CoA dehydrogenase activity"/>
    <property type="evidence" value="ECO:0007669"/>
    <property type="project" value="InterPro"/>
</dbReference>
<dbReference type="SUPFAM" id="SSF56645">
    <property type="entry name" value="Acyl-CoA dehydrogenase NM domain-like"/>
    <property type="match status" value="1"/>
</dbReference>
<dbReference type="AlphaFoldDB" id="A0A1H4X7W7"/>
<evidence type="ECO:0000256" key="5">
    <source>
        <dbReference type="ARBA" id="ARBA00023002"/>
    </source>
</evidence>
<dbReference type="InterPro" id="IPR037069">
    <property type="entry name" value="AcylCoA_DH/ox_N_sf"/>
</dbReference>
<keyword evidence="3 7" id="KW-0285">Flavoprotein</keyword>
<dbReference type="InterPro" id="IPR006091">
    <property type="entry name" value="Acyl-CoA_Oxase/DH_mid-dom"/>
</dbReference>
<dbReference type="Gene3D" id="1.10.540.10">
    <property type="entry name" value="Acyl-CoA dehydrogenase/oxidase, N-terminal domain"/>
    <property type="match status" value="1"/>
</dbReference>
<dbReference type="Proteomes" id="UP000183561">
    <property type="component" value="Unassembled WGS sequence"/>
</dbReference>
<dbReference type="Gene3D" id="2.40.110.10">
    <property type="entry name" value="Butyryl-CoA Dehydrogenase, subunit A, domain 2"/>
    <property type="match status" value="1"/>
</dbReference>
<dbReference type="Pfam" id="PF00441">
    <property type="entry name" value="Acyl-CoA_dh_1"/>
    <property type="match status" value="1"/>
</dbReference>
<proteinExistence type="inferred from homology"/>
<dbReference type="Pfam" id="PF02770">
    <property type="entry name" value="Acyl-CoA_dh_M"/>
    <property type="match status" value="1"/>
</dbReference>
<accession>A0A1H4X7W7</accession>
<protein>
    <submittedName>
        <fullName evidence="11">Acyl-CoA dehydrogenase</fullName>
    </submittedName>
</protein>
<evidence type="ECO:0000259" key="10">
    <source>
        <dbReference type="Pfam" id="PF02771"/>
    </source>
</evidence>
<dbReference type="GO" id="GO:0050660">
    <property type="term" value="F:flavin adenine dinucleotide binding"/>
    <property type="evidence" value="ECO:0007669"/>
    <property type="project" value="InterPro"/>
</dbReference>
<reference evidence="12" key="1">
    <citation type="submission" date="2016-10" db="EMBL/GenBank/DDBJ databases">
        <authorList>
            <person name="Varghese N."/>
            <person name="Submissions S."/>
        </authorList>
    </citation>
    <scope>NUCLEOTIDE SEQUENCE [LARGE SCALE GENOMIC DNA]</scope>
    <source>
        <strain evidence="12">DSM 44498</strain>
    </source>
</reference>
<dbReference type="RefSeq" id="WP_072936949.1">
    <property type="nucleotide sequence ID" value="NZ_FNSV01000005.1"/>
</dbReference>
<comment type="catalytic activity">
    <reaction evidence="6">
        <text>a 2,3-saturated acyl-CoA + A = a 2,3-dehydroacyl-CoA + AH2</text>
        <dbReference type="Rhea" id="RHEA:48608"/>
        <dbReference type="ChEBI" id="CHEBI:13193"/>
        <dbReference type="ChEBI" id="CHEBI:17499"/>
        <dbReference type="ChEBI" id="CHEBI:60015"/>
        <dbReference type="ChEBI" id="CHEBI:65111"/>
    </reaction>
</comment>
<dbReference type="InterPro" id="IPR046373">
    <property type="entry name" value="Acyl-CoA_Oxase/DH_mid-dom_sf"/>
</dbReference>
<dbReference type="InterPro" id="IPR009075">
    <property type="entry name" value="AcylCo_DH/oxidase_C"/>
</dbReference>
<evidence type="ECO:0000256" key="4">
    <source>
        <dbReference type="ARBA" id="ARBA00022827"/>
    </source>
</evidence>
<evidence type="ECO:0000256" key="3">
    <source>
        <dbReference type="ARBA" id="ARBA00022630"/>
    </source>
</evidence>
<keyword evidence="5 7" id="KW-0560">Oxidoreductase</keyword>
<keyword evidence="4 7" id="KW-0274">FAD</keyword>
<comment type="similarity">
    <text evidence="2 7">Belongs to the acyl-CoA dehydrogenase family.</text>
</comment>
<feature type="domain" description="Acyl-CoA dehydrogenase/oxidase N-terminal" evidence="10">
    <location>
        <begin position="7"/>
        <end position="119"/>
    </location>
</feature>
<evidence type="ECO:0000259" key="9">
    <source>
        <dbReference type="Pfam" id="PF02770"/>
    </source>
</evidence>
<evidence type="ECO:0000256" key="7">
    <source>
        <dbReference type="RuleBase" id="RU362125"/>
    </source>
</evidence>
<evidence type="ECO:0000256" key="1">
    <source>
        <dbReference type="ARBA" id="ARBA00001974"/>
    </source>
</evidence>
<sequence>MKRTIFNDEHHDFRRMFRNFLDREVVPEFPKWEQQGYAPHEFYRKLGALGVMGFDIPVEYGGAGPTSYKFITIMTEEAALAGVSLGNYGVTTGIVLPYLLALADDEQKRRWLPGCAAGETVMAVAMTEPGTGSDLAAIRTTARRDGDHYVLNGAKTFITNGSQSDLMVTVARTAPVDADDRRGGLSLFVVDTTSDGFEVGRRLDKIGLKFSDTCEVSFSDVRVPASDLLGEEGAAFSYLGNNLPRERLAIAAGGCATARAAIEHTLAYTRDRQVFGKPVAAFQNTKFVLAECAAELEAAQSMVDKAIELDDAHQLSAVDAAHCKLFSTEMAGRVIDKCLQLHGGYGYILEYPIARLYADTRVSRIYGGTREVMKTIIAKSLGL</sequence>
<dbReference type="Pfam" id="PF02771">
    <property type="entry name" value="Acyl-CoA_dh_N"/>
    <property type="match status" value="1"/>
</dbReference>
<comment type="cofactor">
    <cofactor evidence="1 7">
        <name>FAD</name>
        <dbReference type="ChEBI" id="CHEBI:57692"/>
    </cofactor>
</comment>
<dbReference type="FunFam" id="2.40.110.10:FF:000002">
    <property type="entry name" value="Acyl-CoA dehydrogenase fadE12"/>
    <property type="match status" value="1"/>
</dbReference>
<dbReference type="PANTHER" id="PTHR43884">
    <property type="entry name" value="ACYL-COA DEHYDROGENASE"/>
    <property type="match status" value="1"/>
</dbReference>
<evidence type="ECO:0000313" key="11">
    <source>
        <dbReference type="EMBL" id="SED01756.1"/>
    </source>
</evidence>
<dbReference type="InterPro" id="IPR006089">
    <property type="entry name" value="Acyl-CoA_DH_CS"/>
</dbReference>
<evidence type="ECO:0000256" key="6">
    <source>
        <dbReference type="ARBA" id="ARBA00052546"/>
    </source>
</evidence>
<dbReference type="InterPro" id="IPR009100">
    <property type="entry name" value="AcylCoA_DH/oxidase_NM_dom_sf"/>
</dbReference>
<dbReference type="PROSITE" id="PS00073">
    <property type="entry name" value="ACYL_COA_DH_2"/>
    <property type="match status" value="1"/>
</dbReference>
<evidence type="ECO:0000313" key="12">
    <source>
        <dbReference type="Proteomes" id="UP000183561"/>
    </source>
</evidence>
<dbReference type="InterPro" id="IPR036250">
    <property type="entry name" value="AcylCo_DH-like_C"/>
</dbReference>
<dbReference type="SUPFAM" id="SSF47203">
    <property type="entry name" value="Acyl-CoA dehydrogenase C-terminal domain-like"/>
    <property type="match status" value="1"/>
</dbReference>
<name>A0A1H4X7W7_9NOCA</name>
<gene>
    <name evidence="11" type="ORF">SAMN04490239_6423</name>
</gene>
<dbReference type="Gene3D" id="1.20.140.10">
    <property type="entry name" value="Butyryl-CoA Dehydrogenase, subunit A, domain 3"/>
    <property type="match status" value="1"/>
</dbReference>
<dbReference type="OrthoDB" id="8876745at2"/>
<evidence type="ECO:0000256" key="2">
    <source>
        <dbReference type="ARBA" id="ARBA00009347"/>
    </source>
</evidence>
<dbReference type="PANTHER" id="PTHR43884:SF12">
    <property type="entry name" value="ISOVALERYL-COA DEHYDROGENASE, MITOCHONDRIAL-RELATED"/>
    <property type="match status" value="1"/>
</dbReference>
<keyword evidence="12" id="KW-1185">Reference proteome</keyword>
<dbReference type="FunFam" id="1.20.140.10:FF:000001">
    <property type="entry name" value="Acyl-CoA dehydrogenase"/>
    <property type="match status" value="1"/>
</dbReference>
<organism evidence="11 12">
    <name type="scientific">Rhodococcus koreensis</name>
    <dbReference type="NCBI Taxonomy" id="99653"/>
    <lineage>
        <taxon>Bacteria</taxon>
        <taxon>Bacillati</taxon>
        <taxon>Actinomycetota</taxon>
        <taxon>Actinomycetes</taxon>
        <taxon>Mycobacteriales</taxon>
        <taxon>Nocardiaceae</taxon>
        <taxon>Rhodococcus</taxon>
    </lineage>
</organism>
<dbReference type="EMBL" id="FNSV01000005">
    <property type="protein sequence ID" value="SED01756.1"/>
    <property type="molecule type" value="Genomic_DNA"/>
</dbReference>
<feature type="domain" description="Acyl-CoA oxidase/dehydrogenase middle" evidence="9">
    <location>
        <begin position="123"/>
        <end position="221"/>
    </location>
</feature>
<feature type="domain" description="Acyl-CoA dehydrogenase/oxidase C-terminal" evidence="8">
    <location>
        <begin position="237"/>
        <end position="381"/>
    </location>
</feature>
<dbReference type="InterPro" id="IPR013786">
    <property type="entry name" value="AcylCoA_DH/ox_N"/>
</dbReference>
<evidence type="ECO:0000259" key="8">
    <source>
        <dbReference type="Pfam" id="PF00441"/>
    </source>
</evidence>